<dbReference type="AlphaFoldDB" id="A0A1Y6CLU9"/>
<proteinExistence type="predicted"/>
<dbReference type="SMART" id="SM00530">
    <property type="entry name" value="HTH_XRE"/>
    <property type="match status" value="1"/>
</dbReference>
<reference evidence="3" key="1">
    <citation type="submission" date="2017-04" db="EMBL/GenBank/DDBJ databases">
        <authorList>
            <person name="Varghese N."/>
            <person name="Submissions S."/>
        </authorList>
    </citation>
    <scope>NUCLEOTIDE SEQUENCE [LARGE SCALE GENOMIC DNA]</scope>
    <source>
        <strain evidence="3">RKEM611</strain>
    </source>
</reference>
<dbReference type="Pfam" id="PF01381">
    <property type="entry name" value="HTH_3"/>
    <property type="match status" value="1"/>
</dbReference>
<accession>A0A1Y6CLU9</accession>
<dbReference type="SUPFAM" id="SSF47413">
    <property type="entry name" value="lambda repressor-like DNA-binding domains"/>
    <property type="match status" value="1"/>
</dbReference>
<gene>
    <name evidence="2" type="ORF">SAMN06296036_12776</name>
</gene>
<name>A0A1Y6CLU9_9BACT</name>
<dbReference type="PROSITE" id="PS50943">
    <property type="entry name" value="HTH_CROC1"/>
    <property type="match status" value="1"/>
</dbReference>
<dbReference type="Gene3D" id="1.10.260.40">
    <property type="entry name" value="lambda repressor-like DNA-binding domains"/>
    <property type="match status" value="1"/>
</dbReference>
<evidence type="ECO:0000259" key="1">
    <source>
        <dbReference type="PROSITE" id="PS50943"/>
    </source>
</evidence>
<protein>
    <submittedName>
        <fullName evidence="2">Helix-turn-helix</fullName>
    </submittedName>
</protein>
<dbReference type="CDD" id="cd00093">
    <property type="entry name" value="HTH_XRE"/>
    <property type="match status" value="1"/>
</dbReference>
<feature type="domain" description="HTH cro/C1-type" evidence="1">
    <location>
        <begin position="35"/>
        <end position="90"/>
    </location>
</feature>
<dbReference type="InterPro" id="IPR010982">
    <property type="entry name" value="Lambda_DNA-bd_dom_sf"/>
</dbReference>
<dbReference type="EMBL" id="FWZT01000027">
    <property type="protein sequence ID" value="SMF73203.1"/>
    <property type="molecule type" value="Genomic_DNA"/>
</dbReference>
<dbReference type="OrthoDB" id="5296175at2"/>
<evidence type="ECO:0000313" key="2">
    <source>
        <dbReference type="EMBL" id="SMF73203.1"/>
    </source>
</evidence>
<dbReference type="GO" id="GO:0003677">
    <property type="term" value="F:DNA binding"/>
    <property type="evidence" value="ECO:0007669"/>
    <property type="project" value="InterPro"/>
</dbReference>
<dbReference type="InterPro" id="IPR001387">
    <property type="entry name" value="Cro/C1-type_HTH"/>
</dbReference>
<dbReference type="Proteomes" id="UP000192907">
    <property type="component" value="Unassembled WGS sequence"/>
</dbReference>
<dbReference type="STRING" id="1513793.SAMN06296036_12776"/>
<keyword evidence="3" id="KW-1185">Reference proteome</keyword>
<sequence>MLEIRNQASICFWGTMNDISNQENLIRKNTIGQLIESHRRKNGITQKYLSESLGYASNQIVSNWERGLSQPPVDLLPKLATILKIDRNTLFDVIMDCQHGILELKKRRIKIALQ</sequence>
<evidence type="ECO:0000313" key="3">
    <source>
        <dbReference type="Proteomes" id="UP000192907"/>
    </source>
</evidence>
<organism evidence="2 3">
    <name type="scientific">Pseudobacteriovorax antillogorgiicola</name>
    <dbReference type="NCBI Taxonomy" id="1513793"/>
    <lineage>
        <taxon>Bacteria</taxon>
        <taxon>Pseudomonadati</taxon>
        <taxon>Bdellovibrionota</taxon>
        <taxon>Oligoflexia</taxon>
        <taxon>Oligoflexales</taxon>
        <taxon>Pseudobacteriovoracaceae</taxon>
        <taxon>Pseudobacteriovorax</taxon>
    </lineage>
</organism>